<gene>
    <name evidence="1" type="ORF">OdinLCB4_002850</name>
</gene>
<dbReference type="Proteomes" id="UP000186851">
    <property type="component" value="Chromosome"/>
</dbReference>
<reference evidence="1" key="1">
    <citation type="journal article" date="2017" name="Nature">
        <title>Asgard archaea illuminate the origin of eukaryotic cellular complexity.</title>
        <authorList>
            <person name="Zaremba-Niedzwiedzka K."/>
            <person name="Caceres E.F."/>
            <person name="Saw J.H."/>
            <person name="Backstrom D."/>
            <person name="Juzokaite L."/>
            <person name="Vancaester E."/>
            <person name="Seitz K.W."/>
            <person name="Anantharaman K."/>
            <person name="Starnawski P."/>
            <person name="Kjeldsen K.U."/>
            <person name="Scott M.B."/>
            <person name="Nunoura T."/>
            <person name="Banfield J.F."/>
            <person name="Schramm A."/>
            <person name="Baker B.J."/>
            <person name="Spang A."/>
            <person name="Ettema T.J.G."/>
        </authorList>
    </citation>
    <scope>NUCLEOTIDE SEQUENCE</scope>
    <source>
        <strain evidence="1">LCB_4</strain>
    </source>
</reference>
<reference evidence="1" key="2">
    <citation type="journal article" date="2022" name="Nat. Microbiol.">
        <title>A closed Candidatus Odinarchaeum chromosome exposes Asgard archaeal viruses.</title>
        <authorList>
            <person name="Tamarit D."/>
            <person name="Caceres E.F."/>
            <person name="Krupovic M."/>
            <person name="Nijland R."/>
            <person name="Eme L."/>
            <person name="Robinson N.P."/>
            <person name="Ettema T.J.G."/>
        </authorList>
    </citation>
    <scope>NUCLEOTIDE SEQUENCE</scope>
    <source>
        <strain evidence="1">LCB_4</strain>
    </source>
</reference>
<organism evidence="1 2">
    <name type="scientific">Odinarchaeota yellowstonii (strain LCB_4)</name>
    <dbReference type="NCBI Taxonomy" id="1841599"/>
    <lineage>
        <taxon>Archaea</taxon>
        <taxon>Promethearchaeati</taxon>
        <taxon>Candidatus Odinarchaeota</taxon>
        <taxon>Candidatus Odinarchaeia</taxon>
        <taxon>Candidatus Odinarchaeales</taxon>
        <taxon>Candidatus Odinarchaeaceae</taxon>
        <taxon>Candidatus Odinarchaeum</taxon>
    </lineage>
</organism>
<proteinExistence type="predicted"/>
<accession>A0AAF0IBL7</accession>
<dbReference type="KEGG" id="oyw:OdinLCB4_002850"/>
<evidence type="ECO:0000313" key="2">
    <source>
        <dbReference type="Proteomes" id="UP000186851"/>
    </source>
</evidence>
<protein>
    <submittedName>
        <fullName evidence="1">Uncharacterized protein</fullName>
    </submittedName>
</protein>
<dbReference type="EMBL" id="CP091871">
    <property type="protein sequence ID" value="WEU40868.1"/>
    <property type="molecule type" value="Genomic_DNA"/>
</dbReference>
<evidence type="ECO:0000313" key="1">
    <source>
        <dbReference type="EMBL" id="WEU40868.1"/>
    </source>
</evidence>
<sequence>MIRKADQINCDYCGLLLVKKEEGYSIPLEEKIKLCERQESLRVKLDPHLRLLLDPEEWIYNYTVLIPSKSFIAVTSQRVIRIEKWGRELNNWEIPIKDVENIYIDEESKISASMLVFGYFVTDKILVLKIGYKTERGEEQKMLAVEGSLTNYEKLKAVKEAVEKAQDLLLTRKAGFKKSSYADL</sequence>
<name>A0AAF0IBL7_ODILC</name>
<dbReference type="AlphaFoldDB" id="A0AAF0IBL7"/>